<dbReference type="Proteomes" id="UP000292039">
    <property type="component" value="Unassembled WGS sequence"/>
</dbReference>
<proteinExistence type="inferred from homology"/>
<protein>
    <submittedName>
        <fullName evidence="6">Acyl-CoA reductase-like NAD-dependent aldehyde dehydrogenase</fullName>
    </submittedName>
</protein>
<reference evidence="6 7" key="1">
    <citation type="submission" date="2019-02" db="EMBL/GenBank/DDBJ databases">
        <title>Genomic Encyclopedia of Type Strains, Phase IV (KMG-IV): sequencing the most valuable type-strain genomes for metagenomic binning, comparative biology and taxonomic classification.</title>
        <authorList>
            <person name="Goeker M."/>
        </authorList>
    </citation>
    <scope>NUCLEOTIDE SEQUENCE [LARGE SCALE GENOMIC DNA]</scope>
    <source>
        <strain evidence="6 7">DSM 16618</strain>
    </source>
</reference>
<dbReference type="InterPro" id="IPR016161">
    <property type="entry name" value="Ald_DH/histidinol_DH"/>
</dbReference>
<comment type="caution">
    <text evidence="6">The sequence shown here is derived from an EMBL/GenBank/DDBJ whole genome shotgun (WGS) entry which is preliminary data.</text>
</comment>
<feature type="domain" description="Aldehyde dehydrogenase" evidence="5">
    <location>
        <begin position="30"/>
        <end position="492"/>
    </location>
</feature>
<evidence type="ECO:0000313" key="7">
    <source>
        <dbReference type="Proteomes" id="UP000292039"/>
    </source>
</evidence>
<dbReference type="GO" id="GO:0016620">
    <property type="term" value="F:oxidoreductase activity, acting on the aldehyde or oxo group of donors, NAD or NADP as acceptor"/>
    <property type="evidence" value="ECO:0007669"/>
    <property type="project" value="InterPro"/>
</dbReference>
<evidence type="ECO:0000256" key="4">
    <source>
        <dbReference type="RuleBase" id="RU003345"/>
    </source>
</evidence>
<dbReference type="PANTHER" id="PTHR11699">
    <property type="entry name" value="ALDEHYDE DEHYDROGENASE-RELATED"/>
    <property type="match status" value="1"/>
</dbReference>
<evidence type="ECO:0000256" key="3">
    <source>
        <dbReference type="PROSITE-ProRule" id="PRU10007"/>
    </source>
</evidence>
<sequence length="511" mass="53929">MAMDQDMAGPLPDTAMVLPEHRALFYGGAWHDAAQGRTFEVFSPGSGVSLGRVPDAADEDVDAAVAAARQAFPGWRDTAPAARAQCLRAAAQIVREHAQALALLDALDCGNAFQALLGDAAIAAAQLDFFAGLVTEIKGDTIPMGADRLNYSLREPLGVVARIAAFNHPFMFAAGKMAAPLAAGNTVVIKPPEQAPLSALRLAELLQDVFPPGVLNVVCGSGKDTGRRLVRHPDVAKVGLIGSVAAGKAVMRDAADTLKPLLLELGGKNALIARPDSDPQAVACAVVAGMNFAWCGQSCGSTSRVFLHDDIHDEVLRLLPAQLARFRPGKPESPATAMGAIVDERQHARILAFIKQGQEQGAQLIYGGNVPTEPALAGGFYIEPTVFTGVTPAMALAREEIFGPVLSILRWHDEASLLRDVNGLDLGLTCSIWTRDLSAALRLAHAVEAGYVWVNEVGRHFLGAPYGGFKQSGTGREECLEELLAFTQSKNVHVRFDRTGGSAAGQGGVEE</sequence>
<dbReference type="InterPro" id="IPR029510">
    <property type="entry name" value="Ald_DH_CS_GLU"/>
</dbReference>
<comment type="similarity">
    <text evidence="1 4">Belongs to the aldehyde dehydrogenase family.</text>
</comment>
<dbReference type="EMBL" id="SGWZ01000005">
    <property type="protein sequence ID" value="RZS66741.1"/>
    <property type="molecule type" value="Genomic_DNA"/>
</dbReference>
<dbReference type="InterPro" id="IPR016163">
    <property type="entry name" value="Ald_DH_C"/>
</dbReference>
<evidence type="ECO:0000256" key="2">
    <source>
        <dbReference type="ARBA" id="ARBA00023002"/>
    </source>
</evidence>
<dbReference type="InterPro" id="IPR016162">
    <property type="entry name" value="Ald_DH_N"/>
</dbReference>
<feature type="active site" evidence="3">
    <location>
        <position position="264"/>
    </location>
</feature>
<dbReference type="PROSITE" id="PS00687">
    <property type="entry name" value="ALDEHYDE_DEHYDR_GLU"/>
    <property type="match status" value="1"/>
</dbReference>
<accession>A0A4Q7MFB6</accession>
<evidence type="ECO:0000313" key="6">
    <source>
        <dbReference type="EMBL" id="RZS66741.1"/>
    </source>
</evidence>
<name>A0A4Q7MFB6_9BURK</name>
<dbReference type="FunFam" id="3.40.605.10:FF:000007">
    <property type="entry name" value="NAD/NADP-dependent betaine aldehyde dehydrogenase"/>
    <property type="match status" value="1"/>
</dbReference>
<dbReference type="Gene3D" id="3.40.309.10">
    <property type="entry name" value="Aldehyde Dehydrogenase, Chain A, domain 2"/>
    <property type="match status" value="1"/>
</dbReference>
<organism evidence="6 7">
    <name type="scientific">Kerstersia gyiorum</name>
    <dbReference type="NCBI Taxonomy" id="206506"/>
    <lineage>
        <taxon>Bacteria</taxon>
        <taxon>Pseudomonadati</taxon>
        <taxon>Pseudomonadota</taxon>
        <taxon>Betaproteobacteria</taxon>
        <taxon>Burkholderiales</taxon>
        <taxon>Alcaligenaceae</taxon>
        <taxon>Kerstersia</taxon>
    </lineage>
</organism>
<dbReference type="AlphaFoldDB" id="A0A4Q7MFB6"/>
<dbReference type="SUPFAM" id="SSF53720">
    <property type="entry name" value="ALDH-like"/>
    <property type="match status" value="1"/>
</dbReference>
<evidence type="ECO:0000256" key="1">
    <source>
        <dbReference type="ARBA" id="ARBA00009986"/>
    </source>
</evidence>
<dbReference type="Gene3D" id="3.40.605.10">
    <property type="entry name" value="Aldehyde Dehydrogenase, Chain A, domain 1"/>
    <property type="match status" value="1"/>
</dbReference>
<gene>
    <name evidence="6" type="ORF">EV679_2898</name>
</gene>
<dbReference type="InterPro" id="IPR015590">
    <property type="entry name" value="Aldehyde_DH_dom"/>
</dbReference>
<keyword evidence="2 4" id="KW-0560">Oxidoreductase</keyword>
<evidence type="ECO:0000259" key="5">
    <source>
        <dbReference type="Pfam" id="PF00171"/>
    </source>
</evidence>
<dbReference type="Pfam" id="PF00171">
    <property type="entry name" value="Aldedh"/>
    <property type="match status" value="1"/>
</dbReference>